<evidence type="ECO:0000256" key="11">
    <source>
        <dbReference type="ARBA" id="ARBA00023295"/>
    </source>
</evidence>
<keyword evidence="4 12" id="KW-0227">DNA damage</keyword>
<evidence type="ECO:0000256" key="12">
    <source>
        <dbReference type="HAMAP-Rule" id="MF_00942"/>
    </source>
</evidence>
<dbReference type="PANTHER" id="PTHR10359">
    <property type="entry name" value="A/G-SPECIFIC ADENINE GLYCOSYLASE/ENDONUCLEASE III"/>
    <property type="match status" value="1"/>
</dbReference>
<evidence type="ECO:0000256" key="1">
    <source>
        <dbReference type="ARBA" id="ARBA00008343"/>
    </source>
</evidence>
<dbReference type="EC" id="4.2.99.18" evidence="12"/>
<proteinExistence type="inferred from homology"/>
<dbReference type="Pfam" id="PF00730">
    <property type="entry name" value="HhH-GPD"/>
    <property type="match status" value="1"/>
</dbReference>
<dbReference type="InterPro" id="IPR000445">
    <property type="entry name" value="HhH_motif"/>
</dbReference>
<evidence type="ECO:0000313" key="16">
    <source>
        <dbReference type="Proteomes" id="UP000320393"/>
    </source>
</evidence>
<keyword evidence="11 12" id="KW-0326">Glycosidase</keyword>
<evidence type="ECO:0000256" key="2">
    <source>
        <dbReference type="ARBA" id="ARBA00022485"/>
    </source>
</evidence>
<keyword evidence="10 12" id="KW-0456">Lyase</keyword>
<dbReference type="InterPro" id="IPR011257">
    <property type="entry name" value="DNA_glycosylase"/>
</dbReference>
<evidence type="ECO:0000256" key="13">
    <source>
        <dbReference type="SAM" id="MobiDB-lite"/>
    </source>
</evidence>
<dbReference type="GO" id="GO:0019104">
    <property type="term" value="F:DNA N-glycosylase activity"/>
    <property type="evidence" value="ECO:0007669"/>
    <property type="project" value="UniProtKB-UniRule"/>
</dbReference>
<evidence type="ECO:0000256" key="7">
    <source>
        <dbReference type="ARBA" id="ARBA00023014"/>
    </source>
</evidence>
<keyword evidence="2 12" id="KW-0004">4Fe-4S</keyword>
<organism evidence="15 16">
    <name type="scientific">Candidatus Segetimicrobium genomatis</name>
    <dbReference type="NCBI Taxonomy" id="2569760"/>
    <lineage>
        <taxon>Bacteria</taxon>
        <taxon>Bacillati</taxon>
        <taxon>Candidatus Sysuimicrobiota</taxon>
        <taxon>Candidatus Sysuimicrobiia</taxon>
        <taxon>Candidatus Sysuimicrobiales</taxon>
        <taxon>Candidatus Segetimicrobiaceae</taxon>
        <taxon>Candidatus Segetimicrobium</taxon>
    </lineage>
</organism>
<dbReference type="CDD" id="cd00056">
    <property type="entry name" value="ENDO3c"/>
    <property type="match status" value="1"/>
</dbReference>
<evidence type="ECO:0000256" key="4">
    <source>
        <dbReference type="ARBA" id="ARBA00022763"/>
    </source>
</evidence>
<comment type="cofactor">
    <cofactor evidence="12">
        <name>[4Fe-4S] cluster</name>
        <dbReference type="ChEBI" id="CHEBI:49883"/>
    </cofactor>
    <text evidence="12">Binds 1 [4Fe-4S] cluster.</text>
</comment>
<comment type="function">
    <text evidence="12">DNA repair enzyme that has both DNA N-glycosylase activity and AP-lyase activity. The DNA N-glycosylase activity releases various damaged pyrimidines from DNA by cleaving the N-glycosidic bond, leaving an AP (apurinic/apyrimidinic) site. The AP-lyase activity cleaves the phosphodiester bond 3' to the AP site by a beta-elimination, leaving a 3'-terminal unsaturated sugar and a product with a terminal 5'-phosphate.</text>
</comment>
<comment type="catalytic activity">
    <reaction evidence="12">
        <text>2'-deoxyribonucleotide-(2'-deoxyribose 5'-phosphate)-2'-deoxyribonucleotide-DNA = a 3'-end 2'-deoxyribonucleotide-(2,3-dehydro-2,3-deoxyribose 5'-phosphate)-DNA + a 5'-end 5'-phospho-2'-deoxyribonucleoside-DNA + H(+)</text>
        <dbReference type="Rhea" id="RHEA:66592"/>
        <dbReference type="Rhea" id="RHEA-COMP:13180"/>
        <dbReference type="Rhea" id="RHEA-COMP:16897"/>
        <dbReference type="Rhea" id="RHEA-COMP:17067"/>
        <dbReference type="ChEBI" id="CHEBI:15378"/>
        <dbReference type="ChEBI" id="CHEBI:136412"/>
        <dbReference type="ChEBI" id="CHEBI:157695"/>
        <dbReference type="ChEBI" id="CHEBI:167181"/>
        <dbReference type="EC" id="4.2.99.18"/>
    </reaction>
</comment>
<evidence type="ECO:0000256" key="9">
    <source>
        <dbReference type="ARBA" id="ARBA00023204"/>
    </source>
</evidence>
<dbReference type="Gene3D" id="1.10.340.30">
    <property type="entry name" value="Hypothetical protein, domain 2"/>
    <property type="match status" value="1"/>
</dbReference>
<dbReference type="GO" id="GO:0003677">
    <property type="term" value="F:DNA binding"/>
    <property type="evidence" value="ECO:0007669"/>
    <property type="project" value="UniProtKB-UniRule"/>
</dbReference>
<dbReference type="Gene3D" id="1.10.1670.10">
    <property type="entry name" value="Helix-hairpin-Helix base-excision DNA repair enzymes (C-terminal)"/>
    <property type="match status" value="1"/>
</dbReference>
<dbReference type="InterPro" id="IPR005759">
    <property type="entry name" value="Nth"/>
</dbReference>
<sequence length="257" mass="28690">MPPESPAVLARRARTIVQRLARRYPHAAIPLRHASPFQLLIATILSAQSTDAQVNKVTPALFQRYRTPADFAGASREELERAIHSTGFFRAKTRAIQNASRMLLEQYGGEVPRTLEDLVRLDGVGRKTANVVLSVFGVPGIVVDTHVRRLARRLGLTAHDDPDKIEQDLMAVIPRAEWSQFSLRLIYFGREVCDARRPQCPSCPLRDLCPSARYGGFPPWMAPRRAGRIGRAGRGHRPRSAPRPRAVPSGSARRRGR</sequence>
<keyword evidence="15" id="KW-0540">Nuclease</keyword>
<reference evidence="15 16" key="1">
    <citation type="journal article" date="2019" name="Nat. Microbiol.">
        <title>Mediterranean grassland soil C-N compound turnover is dependent on rainfall and depth, and is mediated by genomically divergent microorganisms.</title>
        <authorList>
            <person name="Diamond S."/>
            <person name="Andeer P.F."/>
            <person name="Li Z."/>
            <person name="Crits-Christoph A."/>
            <person name="Burstein D."/>
            <person name="Anantharaman K."/>
            <person name="Lane K.R."/>
            <person name="Thomas B.C."/>
            <person name="Pan C."/>
            <person name="Northen T.R."/>
            <person name="Banfield J.F."/>
        </authorList>
    </citation>
    <scope>NUCLEOTIDE SEQUENCE [LARGE SCALE GENOMIC DNA]</scope>
    <source>
        <strain evidence="15">NP_5</strain>
    </source>
</reference>
<keyword evidence="5 12" id="KW-0378">Hydrolase</keyword>
<comment type="caution">
    <text evidence="15">The sequence shown here is derived from an EMBL/GenBank/DDBJ whole genome shotgun (WGS) entry which is preliminary data.</text>
</comment>
<evidence type="ECO:0000256" key="5">
    <source>
        <dbReference type="ARBA" id="ARBA00022801"/>
    </source>
</evidence>
<evidence type="ECO:0000259" key="14">
    <source>
        <dbReference type="SMART" id="SM00478"/>
    </source>
</evidence>
<dbReference type="HAMAP" id="MF_00942">
    <property type="entry name" value="Nth"/>
    <property type="match status" value="1"/>
</dbReference>
<feature type="binding site" evidence="12">
    <location>
        <position position="209"/>
    </location>
    <ligand>
        <name>[4Fe-4S] cluster</name>
        <dbReference type="ChEBI" id="CHEBI:49883"/>
    </ligand>
</feature>
<dbReference type="SMART" id="SM00525">
    <property type="entry name" value="FES"/>
    <property type="match status" value="1"/>
</dbReference>
<feature type="binding site" evidence="12">
    <location>
        <position position="203"/>
    </location>
    <ligand>
        <name>[4Fe-4S] cluster</name>
        <dbReference type="ChEBI" id="CHEBI:49883"/>
    </ligand>
</feature>
<evidence type="ECO:0000256" key="10">
    <source>
        <dbReference type="ARBA" id="ARBA00023239"/>
    </source>
</evidence>
<keyword evidence="8 12" id="KW-0238">DNA-binding</keyword>
<feature type="binding site" evidence="12">
    <location>
        <position position="193"/>
    </location>
    <ligand>
        <name>[4Fe-4S] cluster</name>
        <dbReference type="ChEBI" id="CHEBI:49883"/>
    </ligand>
</feature>
<dbReference type="InterPro" id="IPR003265">
    <property type="entry name" value="HhH-GPD_domain"/>
</dbReference>
<evidence type="ECO:0000256" key="3">
    <source>
        <dbReference type="ARBA" id="ARBA00022723"/>
    </source>
</evidence>
<dbReference type="GO" id="GO:0051539">
    <property type="term" value="F:4 iron, 4 sulfur cluster binding"/>
    <property type="evidence" value="ECO:0007669"/>
    <property type="project" value="UniProtKB-UniRule"/>
</dbReference>
<dbReference type="SUPFAM" id="SSF48150">
    <property type="entry name" value="DNA-glycosylase"/>
    <property type="match status" value="1"/>
</dbReference>
<evidence type="ECO:0000256" key="6">
    <source>
        <dbReference type="ARBA" id="ARBA00023004"/>
    </source>
</evidence>
<dbReference type="AlphaFoldDB" id="A0A537LZ32"/>
<dbReference type="GO" id="GO:0046872">
    <property type="term" value="F:metal ion binding"/>
    <property type="evidence" value="ECO:0007669"/>
    <property type="project" value="UniProtKB-KW"/>
</dbReference>
<protein>
    <recommendedName>
        <fullName evidence="12">Endonuclease III</fullName>
        <ecNumber evidence="12">4.2.99.18</ecNumber>
    </recommendedName>
    <alternativeName>
        <fullName evidence="12">DNA-(apurinic or apyrimidinic site) lyase</fullName>
    </alternativeName>
</protein>
<dbReference type="Pfam" id="PF00633">
    <property type="entry name" value="HHH"/>
    <property type="match status" value="1"/>
</dbReference>
<comment type="similarity">
    <text evidence="1 12">Belongs to the Nth/MutY family.</text>
</comment>
<keyword evidence="6 12" id="KW-0408">Iron</keyword>
<keyword evidence="15" id="KW-0255">Endonuclease</keyword>
<feature type="compositionally biased region" description="Basic residues" evidence="13">
    <location>
        <begin position="225"/>
        <end position="242"/>
    </location>
</feature>
<dbReference type="GO" id="GO:0140078">
    <property type="term" value="F:class I DNA-(apurinic or apyrimidinic site) endonuclease activity"/>
    <property type="evidence" value="ECO:0007669"/>
    <property type="project" value="UniProtKB-EC"/>
</dbReference>
<evidence type="ECO:0000313" key="15">
    <source>
        <dbReference type="EMBL" id="TMJ13255.1"/>
    </source>
</evidence>
<dbReference type="GO" id="GO:0006285">
    <property type="term" value="P:base-excision repair, AP site formation"/>
    <property type="evidence" value="ECO:0007669"/>
    <property type="project" value="TreeGrafter"/>
</dbReference>
<keyword evidence="9 12" id="KW-0234">DNA repair</keyword>
<dbReference type="InterPro" id="IPR003651">
    <property type="entry name" value="Endonuclease3_FeS-loop_motif"/>
</dbReference>
<gene>
    <name evidence="12 15" type="primary">nth</name>
    <name evidence="15" type="ORF">E6H02_05320</name>
</gene>
<feature type="region of interest" description="Disordered" evidence="13">
    <location>
        <begin position="224"/>
        <end position="257"/>
    </location>
</feature>
<dbReference type="InterPro" id="IPR023170">
    <property type="entry name" value="HhH_base_excis_C"/>
</dbReference>
<dbReference type="PANTHER" id="PTHR10359:SF18">
    <property type="entry name" value="ENDONUCLEASE III"/>
    <property type="match status" value="1"/>
</dbReference>
<accession>A0A537LZ32</accession>
<keyword evidence="3 12" id="KW-0479">Metal-binding</keyword>
<evidence type="ECO:0000256" key="8">
    <source>
        <dbReference type="ARBA" id="ARBA00023125"/>
    </source>
</evidence>
<feature type="binding site" evidence="12">
    <location>
        <position position="200"/>
    </location>
    <ligand>
        <name>[4Fe-4S] cluster</name>
        <dbReference type="ChEBI" id="CHEBI:49883"/>
    </ligand>
</feature>
<dbReference type="FunFam" id="1.10.340.30:FF:000001">
    <property type="entry name" value="Endonuclease III"/>
    <property type="match status" value="1"/>
</dbReference>
<dbReference type="FunFam" id="1.10.1670.10:FF:000001">
    <property type="entry name" value="Endonuclease III"/>
    <property type="match status" value="1"/>
</dbReference>
<feature type="domain" description="HhH-GPD" evidence="14">
    <location>
        <begin position="45"/>
        <end position="191"/>
    </location>
</feature>
<keyword evidence="7 12" id="KW-0411">Iron-sulfur</keyword>
<dbReference type="EMBL" id="VBAM01000164">
    <property type="protein sequence ID" value="TMJ13255.1"/>
    <property type="molecule type" value="Genomic_DNA"/>
</dbReference>
<dbReference type="Proteomes" id="UP000320393">
    <property type="component" value="Unassembled WGS sequence"/>
</dbReference>
<dbReference type="SMART" id="SM00478">
    <property type="entry name" value="ENDO3c"/>
    <property type="match status" value="1"/>
</dbReference>
<dbReference type="NCBIfam" id="TIGR01083">
    <property type="entry name" value="nth"/>
    <property type="match status" value="1"/>
</dbReference>
<name>A0A537LZ32_9BACT</name>